<feature type="transmembrane region" description="Helical" evidence="6">
    <location>
        <begin position="251"/>
        <end position="270"/>
    </location>
</feature>
<feature type="transmembrane region" description="Helical" evidence="6">
    <location>
        <begin position="282"/>
        <end position="304"/>
    </location>
</feature>
<keyword evidence="4 6" id="KW-0472">Membrane</keyword>
<dbReference type="FunFam" id="1.20.1250.20:FF:000196">
    <property type="entry name" value="MFS toxin efflux pump (AflT)"/>
    <property type="match status" value="1"/>
</dbReference>
<keyword evidence="9" id="KW-1185">Reference proteome</keyword>
<feature type="transmembrane region" description="Helical" evidence="6">
    <location>
        <begin position="91"/>
        <end position="114"/>
    </location>
</feature>
<evidence type="ECO:0000256" key="2">
    <source>
        <dbReference type="ARBA" id="ARBA00022692"/>
    </source>
</evidence>
<reference evidence="8" key="1">
    <citation type="journal article" date="2020" name="Stud. Mycol.">
        <title>101 Dothideomycetes genomes: a test case for predicting lifestyles and emergence of pathogens.</title>
        <authorList>
            <person name="Haridas S."/>
            <person name="Albert R."/>
            <person name="Binder M."/>
            <person name="Bloem J."/>
            <person name="Labutti K."/>
            <person name="Salamov A."/>
            <person name="Andreopoulos B."/>
            <person name="Baker S."/>
            <person name="Barry K."/>
            <person name="Bills G."/>
            <person name="Bluhm B."/>
            <person name="Cannon C."/>
            <person name="Castanera R."/>
            <person name="Culley D."/>
            <person name="Daum C."/>
            <person name="Ezra D."/>
            <person name="Gonzalez J."/>
            <person name="Henrissat B."/>
            <person name="Kuo A."/>
            <person name="Liang C."/>
            <person name="Lipzen A."/>
            <person name="Lutzoni F."/>
            <person name="Magnuson J."/>
            <person name="Mondo S."/>
            <person name="Nolan M."/>
            <person name="Ohm R."/>
            <person name="Pangilinan J."/>
            <person name="Park H.-J."/>
            <person name="Ramirez L."/>
            <person name="Alfaro M."/>
            <person name="Sun H."/>
            <person name="Tritt A."/>
            <person name="Yoshinaga Y."/>
            <person name="Zwiers L.-H."/>
            <person name="Turgeon B."/>
            <person name="Goodwin S."/>
            <person name="Spatafora J."/>
            <person name="Crous P."/>
            <person name="Grigoriev I."/>
        </authorList>
    </citation>
    <scope>NUCLEOTIDE SEQUENCE</scope>
    <source>
        <strain evidence="8">CBS 122368</strain>
    </source>
</reference>
<name>A0A6A6I417_9PLEO</name>
<dbReference type="RefSeq" id="XP_033680269.1">
    <property type="nucleotide sequence ID" value="XM_033834415.1"/>
</dbReference>
<dbReference type="GO" id="GO:0022857">
    <property type="term" value="F:transmembrane transporter activity"/>
    <property type="evidence" value="ECO:0007669"/>
    <property type="project" value="InterPro"/>
</dbReference>
<dbReference type="AlphaFoldDB" id="A0A6A6I417"/>
<dbReference type="FunFam" id="1.20.1720.10:FF:000012">
    <property type="entry name" value="MFS toxin efflux pump (AflT)"/>
    <property type="match status" value="1"/>
</dbReference>
<dbReference type="InterPro" id="IPR011701">
    <property type="entry name" value="MFS"/>
</dbReference>
<proteinExistence type="predicted"/>
<feature type="region of interest" description="Disordered" evidence="5">
    <location>
        <begin position="551"/>
        <end position="572"/>
    </location>
</feature>
<dbReference type="Gene3D" id="1.20.1250.20">
    <property type="entry name" value="MFS general substrate transporter like domains"/>
    <property type="match status" value="1"/>
</dbReference>
<sequence>MAPPKKTLETSKVPDPTTEPVSAVLLFHTNTAKPPHPALQDDPAKYPQGIKLATIVASIFAVVFVAAVWDRTIISTAVPRITDEFHSIDDIGWYASAFLLSGCSFMLVLGKLYQLYPIKIVYLSCLTIFEIGSALCGAAPSSATLIAGRAVAGLGFAGLFSGTVIIMVHTVPLERRPVFQGAFGAMFGLASVLGPLLGGVFTDRVSWRWCFYINLPIGGVIVIALIFLLHIDDRRPATIKNLSLREKIQRLDPIGTVIFLGGTICLLLALQWGGTEYSWSSARVVVCLLLSGILLISFIGIQIWKKEEATVPPRIITQRSVAAAVYYAFFTGASMMVAVYYIPIWFQAIQSTTAITSGLRTLALILPLVIASILAGQLTFRTGYYVPQMLLSSVLTSVGAGLLTTWTVDSGRGKWIGYQILYGFGLGFGMQQSNMAVQAVLSRRDVPTGTALIFFAQALGGAVAMSVAQNLFASRFTDYLGGIQGLGAPVAIVLGAGATGLRRVVDPAVLGEVLQAFNKALIKALCVVIAASCFTIVGALSMEWRSIKHGEGQGEEGMQEAKRKEGGGEAKV</sequence>
<feature type="domain" description="Major facilitator superfamily (MFS) profile" evidence="7">
    <location>
        <begin position="56"/>
        <end position="499"/>
    </location>
</feature>
<organism evidence="8 9">
    <name type="scientific">Trematosphaeria pertusa</name>
    <dbReference type="NCBI Taxonomy" id="390896"/>
    <lineage>
        <taxon>Eukaryota</taxon>
        <taxon>Fungi</taxon>
        <taxon>Dikarya</taxon>
        <taxon>Ascomycota</taxon>
        <taxon>Pezizomycotina</taxon>
        <taxon>Dothideomycetes</taxon>
        <taxon>Pleosporomycetidae</taxon>
        <taxon>Pleosporales</taxon>
        <taxon>Massarineae</taxon>
        <taxon>Trematosphaeriaceae</taxon>
        <taxon>Trematosphaeria</taxon>
    </lineage>
</organism>
<evidence type="ECO:0000259" key="7">
    <source>
        <dbReference type="PROSITE" id="PS50850"/>
    </source>
</evidence>
<evidence type="ECO:0000256" key="3">
    <source>
        <dbReference type="ARBA" id="ARBA00022989"/>
    </source>
</evidence>
<dbReference type="SUPFAM" id="SSF103473">
    <property type="entry name" value="MFS general substrate transporter"/>
    <property type="match status" value="1"/>
</dbReference>
<dbReference type="OrthoDB" id="10021397at2759"/>
<feature type="transmembrane region" description="Helical" evidence="6">
    <location>
        <begin position="178"/>
        <end position="197"/>
    </location>
</feature>
<keyword evidence="3 6" id="KW-1133">Transmembrane helix</keyword>
<evidence type="ECO:0000256" key="6">
    <source>
        <dbReference type="SAM" id="Phobius"/>
    </source>
</evidence>
<feature type="transmembrane region" description="Helical" evidence="6">
    <location>
        <begin position="49"/>
        <end position="70"/>
    </location>
</feature>
<feature type="transmembrane region" description="Helical" evidence="6">
    <location>
        <begin position="358"/>
        <end position="378"/>
    </location>
</feature>
<feature type="transmembrane region" description="Helical" evidence="6">
    <location>
        <begin position="151"/>
        <end position="172"/>
    </location>
</feature>
<gene>
    <name evidence="8" type="ORF">BU26DRAFT_578007</name>
</gene>
<dbReference type="GO" id="GO:0005886">
    <property type="term" value="C:plasma membrane"/>
    <property type="evidence" value="ECO:0007669"/>
    <property type="project" value="TreeGrafter"/>
</dbReference>
<keyword evidence="2 6" id="KW-0812">Transmembrane</keyword>
<feature type="transmembrane region" description="Helical" evidence="6">
    <location>
        <begin position="521"/>
        <end position="540"/>
    </location>
</feature>
<dbReference type="InterPro" id="IPR020846">
    <property type="entry name" value="MFS_dom"/>
</dbReference>
<feature type="transmembrane region" description="Helical" evidence="6">
    <location>
        <begin position="324"/>
        <end position="346"/>
    </location>
</feature>
<feature type="transmembrane region" description="Helical" evidence="6">
    <location>
        <begin position="384"/>
        <end position="403"/>
    </location>
</feature>
<dbReference type="PANTHER" id="PTHR23501">
    <property type="entry name" value="MAJOR FACILITATOR SUPERFAMILY"/>
    <property type="match status" value="1"/>
</dbReference>
<dbReference type="CDD" id="cd17502">
    <property type="entry name" value="MFS_Azr1_MDR_like"/>
    <property type="match status" value="1"/>
</dbReference>
<feature type="transmembrane region" description="Helical" evidence="6">
    <location>
        <begin position="209"/>
        <end position="231"/>
    </location>
</feature>
<protein>
    <submittedName>
        <fullName evidence="8">MFS general substrate transporter</fullName>
    </submittedName>
</protein>
<dbReference type="PANTHER" id="PTHR23501:SF201">
    <property type="entry name" value="MFS AFLATOXIN EFFLUX PUMP"/>
    <property type="match status" value="1"/>
</dbReference>
<dbReference type="InterPro" id="IPR036259">
    <property type="entry name" value="MFS_trans_sf"/>
</dbReference>
<feature type="transmembrane region" description="Helical" evidence="6">
    <location>
        <begin position="479"/>
        <end position="501"/>
    </location>
</feature>
<evidence type="ECO:0000256" key="1">
    <source>
        <dbReference type="ARBA" id="ARBA00004141"/>
    </source>
</evidence>
<dbReference type="Pfam" id="PF07690">
    <property type="entry name" value="MFS_1"/>
    <property type="match status" value="1"/>
</dbReference>
<evidence type="ECO:0000256" key="5">
    <source>
        <dbReference type="SAM" id="MobiDB-lite"/>
    </source>
</evidence>
<accession>A0A6A6I417</accession>
<evidence type="ECO:0000313" key="8">
    <source>
        <dbReference type="EMBL" id="KAF2245265.1"/>
    </source>
</evidence>
<comment type="subcellular location">
    <subcellularLocation>
        <location evidence="1">Membrane</location>
        <topology evidence="1">Multi-pass membrane protein</topology>
    </subcellularLocation>
</comment>
<feature type="transmembrane region" description="Helical" evidence="6">
    <location>
        <begin position="120"/>
        <end position="139"/>
    </location>
</feature>
<evidence type="ECO:0000313" key="9">
    <source>
        <dbReference type="Proteomes" id="UP000800094"/>
    </source>
</evidence>
<dbReference type="Proteomes" id="UP000800094">
    <property type="component" value="Unassembled WGS sequence"/>
</dbReference>
<feature type="compositionally biased region" description="Basic and acidic residues" evidence="5">
    <location>
        <begin position="559"/>
        <end position="572"/>
    </location>
</feature>
<evidence type="ECO:0000256" key="4">
    <source>
        <dbReference type="ARBA" id="ARBA00023136"/>
    </source>
</evidence>
<feature type="transmembrane region" description="Helical" evidence="6">
    <location>
        <begin position="451"/>
        <end position="472"/>
    </location>
</feature>
<dbReference type="EMBL" id="ML987200">
    <property type="protein sequence ID" value="KAF2245265.1"/>
    <property type="molecule type" value="Genomic_DNA"/>
</dbReference>
<dbReference type="GeneID" id="54587745"/>
<dbReference type="PROSITE" id="PS50850">
    <property type="entry name" value="MFS"/>
    <property type="match status" value="1"/>
</dbReference>